<evidence type="ECO:0000256" key="3">
    <source>
        <dbReference type="ARBA" id="ARBA00022578"/>
    </source>
</evidence>
<evidence type="ECO:0000313" key="7">
    <source>
        <dbReference type="EMBL" id="MFD2618758.1"/>
    </source>
</evidence>
<dbReference type="Pfam" id="PF00872">
    <property type="entry name" value="Transposase_mut"/>
    <property type="match status" value="1"/>
</dbReference>
<name>A0ABW5PV17_9BACI</name>
<dbReference type="PROSITE" id="PS01007">
    <property type="entry name" value="TRANSPOSASE_MUTATOR"/>
    <property type="match status" value="1"/>
</dbReference>
<dbReference type="InterPro" id="IPR001207">
    <property type="entry name" value="Transposase_mutator"/>
</dbReference>
<evidence type="ECO:0000256" key="2">
    <source>
        <dbReference type="ARBA" id="ARBA00010961"/>
    </source>
</evidence>
<dbReference type="PANTHER" id="PTHR33217:SF8">
    <property type="entry name" value="MUTATOR FAMILY TRANSPOSASE"/>
    <property type="match status" value="1"/>
</dbReference>
<comment type="similarity">
    <text evidence="2 6">Belongs to the transposase mutator family.</text>
</comment>
<keyword evidence="8" id="KW-1185">Reference proteome</keyword>
<comment type="caution">
    <text evidence="7">The sequence shown here is derived from an EMBL/GenBank/DDBJ whole genome shotgun (WGS) entry which is preliminary data.</text>
</comment>
<keyword evidence="4 6" id="KW-0238">DNA-binding</keyword>
<accession>A0ABW5PV17</accession>
<keyword evidence="3 6" id="KW-0815">Transposition</keyword>
<dbReference type="EMBL" id="JBHUMR010000029">
    <property type="protein sequence ID" value="MFD2618758.1"/>
    <property type="molecule type" value="Genomic_DNA"/>
</dbReference>
<gene>
    <name evidence="7" type="ORF">ACFSTF_15845</name>
</gene>
<keyword evidence="5 6" id="KW-0233">DNA recombination</keyword>
<comment type="function">
    <text evidence="1 6">Required for the transposition of the insertion element.</text>
</comment>
<dbReference type="Proteomes" id="UP001597458">
    <property type="component" value="Unassembled WGS sequence"/>
</dbReference>
<evidence type="ECO:0000256" key="4">
    <source>
        <dbReference type="ARBA" id="ARBA00023125"/>
    </source>
</evidence>
<organism evidence="7 8">
    <name type="scientific">Terrilactibacillus laevilacticus</name>
    <dbReference type="NCBI Taxonomy" id="1380157"/>
    <lineage>
        <taxon>Bacteria</taxon>
        <taxon>Bacillati</taxon>
        <taxon>Bacillota</taxon>
        <taxon>Bacilli</taxon>
        <taxon>Bacillales</taxon>
        <taxon>Bacillaceae</taxon>
        <taxon>Terrilactibacillus</taxon>
    </lineage>
</organism>
<reference evidence="8" key="1">
    <citation type="journal article" date="2019" name="Int. J. Syst. Evol. Microbiol.">
        <title>The Global Catalogue of Microorganisms (GCM) 10K type strain sequencing project: providing services to taxonomists for standard genome sequencing and annotation.</title>
        <authorList>
            <consortium name="The Broad Institute Genomics Platform"/>
            <consortium name="The Broad Institute Genome Sequencing Center for Infectious Disease"/>
            <person name="Wu L."/>
            <person name="Ma J."/>
        </authorList>
    </citation>
    <scope>NUCLEOTIDE SEQUENCE [LARGE SCALE GENOMIC DNA]</scope>
    <source>
        <strain evidence="8">TISTR 2241</strain>
    </source>
</reference>
<dbReference type="RefSeq" id="WP_141191936.1">
    <property type="nucleotide sequence ID" value="NZ_JBHUMR010000029.1"/>
</dbReference>
<sequence length="395" mass="45888">MNQFTTEIVDALVKKQDITEVFRSHLEKAINSLLVTELTSFLDYEKYDRIGFNSGNSRNGSYSRTLHTEYGDLNIQIPRDRNGEFKQQTIAPYKRSNDTLESTVIHLFQKGITMAEIANLIEKMYGHHYTPQTISNMTKAVSETVEAFNHRQLHHRYVCVYLDATYIAIRRDTVSKEAVYIAVGIREDGSKEVLAYTIAPTESAYNWQELLEEIKGRGVEDVLLFISDGLKGMVDVLSSVFPKARYQTCLVHVARNISHKVRVGDRQEICEDFKTIHQAEDAESGQAALDAFCEKWKKSYSKVVKSLRENNYLLTFYSFPKDIWRSIYSTNLIESFNKKIKKYTKRKEQFPNEESLERFLVSQFDDYNQRFATRCHIGFNKARAEIEKMFEELES</sequence>
<evidence type="ECO:0000313" key="8">
    <source>
        <dbReference type="Proteomes" id="UP001597458"/>
    </source>
</evidence>
<keyword evidence="6" id="KW-0814">Transposable element</keyword>
<dbReference type="PANTHER" id="PTHR33217">
    <property type="entry name" value="TRANSPOSASE FOR INSERTION SEQUENCE ELEMENT IS1081"/>
    <property type="match status" value="1"/>
</dbReference>
<evidence type="ECO:0000256" key="6">
    <source>
        <dbReference type="RuleBase" id="RU365089"/>
    </source>
</evidence>
<dbReference type="NCBIfam" id="NF033543">
    <property type="entry name" value="transpos_IS256"/>
    <property type="match status" value="1"/>
</dbReference>
<evidence type="ECO:0000256" key="1">
    <source>
        <dbReference type="ARBA" id="ARBA00002190"/>
    </source>
</evidence>
<proteinExistence type="inferred from homology"/>
<evidence type="ECO:0000256" key="5">
    <source>
        <dbReference type="ARBA" id="ARBA00023172"/>
    </source>
</evidence>
<protein>
    <recommendedName>
        <fullName evidence="6">Mutator family transposase</fullName>
    </recommendedName>
</protein>